<dbReference type="Pfam" id="PF07721">
    <property type="entry name" value="TPR_4"/>
    <property type="match status" value="1"/>
</dbReference>
<name>A0A0M7B948_9RHOB</name>
<dbReference type="Pfam" id="PF14559">
    <property type="entry name" value="TPR_19"/>
    <property type="match status" value="2"/>
</dbReference>
<dbReference type="STRING" id="313367.JSE7799_00554"/>
<dbReference type="PANTHER" id="PTHR45586">
    <property type="entry name" value="TPR REPEAT-CONTAINING PROTEIN PA4667"/>
    <property type="match status" value="1"/>
</dbReference>
<dbReference type="InterPro" id="IPR003107">
    <property type="entry name" value="HAT"/>
</dbReference>
<keyword evidence="5" id="KW-1185">Reference proteome</keyword>
<dbReference type="EMBL" id="CYPR01000032">
    <property type="protein sequence ID" value="CUH21423.1"/>
    <property type="molecule type" value="Genomic_DNA"/>
</dbReference>
<reference evidence="4 5" key="1">
    <citation type="submission" date="2015-09" db="EMBL/GenBank/DDBJ databases">
        <authorList>
            <person name="Jackson K.R."/>
            <person name="Lunt B.L."/>
            <person name="Fisher J.N.B."/>
            <person name="Gardner A.V."/>
            <person name="Bailey M.E."/>
            <person name="Deus L.M."/>
            <person name="Earl A.S."/>
            <person name="Gibby P.D."/>
            <person name="Hartmann K.A."/>
            <person name="Liu J.E."/>
            <person name="Manci A.M."/>
            <person name="Nielsen D.A."/>
            <person name="Solomon M.B."/>
            <person name="Breakwell D.P."/>
            <person name="Burnett S.H."/>
            <person name="Grose J.H."/>
        </authorList>
    </citation>
    <scope>NUCLEOTIDE SEQUENCE [LARGE SCALE GENOMIC DNA]</scope>
    <source>
        <strain evidence="4 5">CECT 7799</strain>
    </source>
</reference>
<keyword evidence="1" id="KW-0677">Repeat</keyword>
<keyword evidence="2" id="KW-0802">TPR repeat</keyword>
<dbReference type="Pfam" id="PF13432">
    <property type="entry name" value="TPR_16"/>
    <property type="match status" value="3"/>
</dbReference>
<keyword evidence="3" id="KW-0732">Signal</keyword>
<accession>A0A0M7B948</accession>
<evidence type="ECO:0000313" key="5">
    <source>
        <dbReference type="Proteomes" id="UP000049455"/>
    </source>
</evidence>
<dbReference type="InterPro" id="IPR019734">
    <property type="entry name" value="TPR_rpt"/>
</dbReference>
<dbReference type="InterPro" id="IPR051012">
    <property type="entry name" value="CellSynth/LPSAsmb/PSIAsmb"/>
</dbReference>
<dbReference type="InterPro" id="IPR011717">
    <property type="entry name" value="TPR-4"/>
</dbReference>
<dbReference type="SUPFAM" id="SSF48452">
    <property type="entry name" value="TPR-like"/>
    <property type="match status" value="3"/>
</dbReference>
<protein>
    <submittedName>
        <fullName evidence="4">Tetratricopeptide repeat protein</fullName>
    </submittedName>
</protein>
<dbReference type="SMART" id="SM00028">
    <property type="entry name" value="TPR"/>
    <property type="match status" value="10"/>
</dbReference>
<feature type="signal peptide" evidence="3">
    <location>
        <begin position="1"/>
        <end position="29"/>
    </location>
</feature>
<feature type="chain" id="PRO_5005809964" evidence="3">
    <location>
        <begin position="30"/>
        <end position="851"/>
    </location>
</feature>
<dbReference type="OrthoDB" id="7637125at2"/>
<dbReference type="GO" id="GO:0042802">
    <property type="term" value="F:identical protein binding"/>
    <property type="evidence" value="ECO:0007669"/>
    <property type="project" value="InterPro"/>
</dbReference>
<dbReference type="RefSeq" id="WP_055662238.1">
    <property type="nucleotide sequence ID" value="NZ_CYPR01000032.1"/>
</dbReference>
<proteinExistence type="predicted"/>
<gene>
    <name evidence="4" type="ORF">JSE7799_00554</name>
</gene>
<evidence type="ECO:0000256" key="3">
    <source>
        <dbReference type="SAM" id="SignalP"/>
    </source>
</evidence>
<evidence type="ECO:0000256" key="2">
    <source>
        <dbReference type="ARBA" id="ARBA00022803"/>
    </source>
</evidence>
<evidence type="ECO:0000313" key="4">
    <source>
        <dbReference type="EMBL" id="CUH21423.1"/>
    </source>
</evidence>
<dbReference type="Gene3D" id="1.25.40.10">
    <property type="entry name" value="Tetratricopeptide repeat domain"/>
    <property type="match status" value="5"/>
</dbReference>
<dbReference type="SMART" id="SM00386">
    <property type="entry name" value="HAT"/>
    <property type="match status" value="5"/>
</dbReference>
<dbReference type="GO" id="GO:0006396">
    <property type="term" value="P:RNA processing"/>
    <property type="evidence" value="ECO:0007669"/>
    <property type="project" value="InterPro"/>
</dbReference>
<dbReference type="PROSITE" id="PS51257">
    <property type="entry name" value="PROKAR_LIPOPROTEIN"/>
    <property type="match status" value="1"/>
</dbReference>
<evidence type="ECO:0000256" key="1">
    <source>
        <dbReference type="ARBA" id="ARBA00022737"/>
    </source>
</evidence>
<dbReference type="InterPro" id="IPR011990">
    <property type="entry name" value="TPR-like_helical_dom_sf"/>
</dbReference>
<dbReference type="AlphaFoldDB" id="A0A0M7B948"/>
<organism evidence="4 5">
    <name type="scientific">Jannaschia seosinensis</name>
    <dbReference type="NCBI Taxonomy" id="313367"/>
    <lineage>
        <taxon>Bacteria</taxon>
        <taxon>Pseudomonadati</taxon>
        <taxon>Pseudomonadota</taxon>
        <taxon>Alphaproteobacteria</taxon>
        <taxon>Rhodobacterales</taxon>
        <taxon>Roseobacteraceae</taxon>
        <taxon>Jannaschia</taxon>
    </lineage>
</organism>
<dbReference type="Proteomes" id="UP000049455">
    <property type="component" value="Unassembled WGS sequence"/>
</dbReference>
<sequence length="851" mass="93252">MHFHRPARLTAALSLIVLLAACQSSEERAAEHYRNALALVEAGDGDRAIVEFRNVFRLDGDNREARLDYARLLRERGQNEGAYAQYLRVAEQYPDDIEALTALSRIAIELQGWTEARRHGRRLLELAPDAFDAEVIAVNLDYSDAIEAKDAPARREAARRAATLLESRPDDLLLMRTLIDARVLDNEFEEALALLEEAIELSPDDRLFYNTRLALLSRMGREDEIEGRLLEMRELFPDDAELDDALLRFYLSRNEADRAEAFLRDLADAAEGEARVEALANLTQFILQTRGSEPALEELALILEGADASPRLEALRAGILYETGARAEAISEMEAIIARLDAQAAAPAEEGADEETGSGNQQAGLIKVALARMLVEEGNPVGARRLVEEVLAKDESQVEALRMKAAWLIEEDKADEAIALLRSALDQRPDDVQALTLTALAHARNGNADLSREFLSLAVESSGNAPAESIRYASALMDEGRFLPAEEVVIRSLRLSRNNLDLLETLGRIYFGMEDWARVGQIEDQLRRISEDAAVEEPARERAALSANALQARRLGAQGRVDDAIAFLEELAASGEGEAIDAQIAVVRARLASGQGEAAVEYAKAALAEDPENTALAFTLAATQGALGRYDEAEAGYRDLLAQGVNSEQIWLSLVRVLNAKGDFEGAQDALAEGLEVLPEGMDLLWAQASFLERAGDIDGAIAIYEQLRERAPNSDLVINNLASLLSTTSDDPEVLARVERMARRLRGTEVPAFQDTYGWIAYRSGDLDAALAHLEPAAAALIDDPMVQYHLGMTYAGLDRPEDALEKLRLAVDMSETPTASYVTSARTEIERIEAELAEETQDDTAATGQ</sequence>
<dbReference type="PANTHER" id="PTHR45586:SF1">
    <property type="entry name" value="LIPOPOLYSACCHARIDE ASSEMBLY PROTEIN B"/>
    <property type="match status" value="1"/>
</dbReference>